<dbReference type="RefSeq" id="WP_078453300.1">
    <property type="nucleotide sequence ID" value="NZ_MPNX01000016.1"/>
</dbReference>
<comment type="caution">
    <text evidence="3">The sequence shown here is derived from an EMBL/GenBank/DDBJ whole genome shotgun (WGS) entry which is preliminary data.</text>
</comment>
<dbReference type="Pfam" id="PF26079">
    <property type="entry name" value="Baseplate_J_C"/>
    <property type="match status" value="1"/>
</dbReference>
<dbReference type="InterPro" id="IPR058530">
    <property type="entry name" value="Baseplate_J-like_C"/>
</dbReference>
<gene>
    <name evidence="3" type="ORF">BOV88_10180</name>
</gene>
<evidence type="ECO:0000259" key="2">
    <source>
        <dbReference type="Pfam" id="PF26079"/>
    </source>
</evidence>
<dbReference type="PIRSF" id="PIRSF020481">
    <property type="entry name" value="BAP"/>
    <property type="match status" value="1"/>
</dbReference>
<evidence type="ECO:0000313" key="3">
    <source>
        <dbReference type="EMBL" id="OOY34379.1"/>
    </source>
</evidence>
<name>A0A1T2CHT5_SOVGS</name>
<dbReference type="EMBL" id="MPNX01000016">
    <property type="protein sequence ID" value="OOY34379.1"/>
    <property type="molecule type" value="Genomic_DNA"/>
</dbReference>
<evidence type="ECO:0000313" key="4">
    <source>
        <dbReference type="Proteomes" id="UP000190962"/>
    </source>
</evidence>
<dbReference type="InterPro" id="IPR014507">
    <property type="entry name" value="Baseplate_assembly_J_pred"/>
</dbReference>
<sequence>MSGFSAIDLAELASPDIIEPLSFEQILQEMLDDLISRDASFSAFLESDPVYKILEVAAYREMLIRARINDSAHGVMLAYAIGSDLDNLAAFFGVTRQLISPGDPDAIPPVKPTYESDDRLRKRVQLSLEGHSTAGPIGSYVYHALAASPQVKDVDVDSPSPGKVDVTVLSTRDKGVPSNALLDEVFQTLNADEVRPLTDELTVKACRIINYDVHAKLYLYEGPDAEVVKETSVNVLNDYVRNHHLLGNDITLSGLYAALHQPGIQRVELITPTQTIQVANQEAAWCQSIEVTLGGVDE</sequence>
<reference evidence="3 4" key="1">
    <citation type="submission" date="2016-11" db="EMBL/GenBank/DDBJ databases">
        <title>Mixed transmission modes and dynamic genome evolution in an obligate animal-bacterial symbiosis.</title>
        <authorList>
            <person name="Russell S.L."/>
            <person name="Corbett-Detig R.B."/>
            <person name="Cavanaugh C.M."/>
        </authorList>
    </citation>
    <scope>NUCLEOTIDE SEQUENCE [LARGE SCALE GENOMIC DNA]</scope>
    <source>
        <strain evidence="3">MA-KB16</strain>
    </source>
</reference>
<accession>A0A1T2CHT5</accession>
<feature type="domain" description="Baseplate J-like central" evidence="1">
    <location>
        <begin position="132"/>
        <end position="205"/>
    </location>
</feature>
<dbReference type="AlphaFoldDB" id="A0A1T2CHT5"/>
<dbReference type="InterPro" id="IPR058531">
    <property type="entry name" value="Baseplate_J_M"/>
</dbReference>
<dbReference type="InterPro" id="IPR052726">
    <property type="entry name" value="Phage_Baseplate_Hub"/>
</dbReference>
<protein>
    <submittedName>
        <fullName evidence="3">Uncharacterized protein</fullName>
    </submittedName>
</protein>
<evidence type="ECO:0000259" key="1">
    <source>
        <dbReference type="Pfam" id="PF26078"/>
    </source>
</evidence>
<dbReference type="PANTHER" id="PTHR35862">
    <property type="entry name" value="FELS-2 PROPHAGE PROTEIN"/>
    <property type="match status" value="1"/>
</dbReference>
<feature type="domain" description="Baseplate J-like C-terminal" evidence="2">
    <location>
        <begin position="211"/>
        <end position="292"/>
    </location>
</feature>
<dbReference type="PANTHER" id="PTHR35862:SF1">
    <property type="entry name" value="FELS-2 PROPHAGE PROTEIN"/>
    <property type="match status" value="1"/>
</dbReference>
<proteinExistence type="predicted"/>
<organism evidence="3 4">
    <name type="scientific">Solemya velum gill symbiont</name>
    <dbReference type="NCBI Taxonomy" id="2340"/>
    <lineage>
        <taxon>Bacteria</taxon>
        <taxon>Pseudomonadati</taxon>
        <taxon>Pseudomonadota</taxon>
        <taxon>Gammaproteobacteria</taxon>
        <taxon>sulfur-oxidizing symbionts</taxon>
    </lineage>
</organism>
<dbReference type="Pfam" id="PF26078">
    <property type="entry name" value="Baseplate_J_M"/>
    <property type="match status" value="1"/>
</dbReference>
<dbReference type="Proteomes" id="UP000190962">
    <property type="component" value="Unassembled WGS sequence"/>
</dbReference>